<feature type="compositionally biased region" description="Basic and acidic residues" evidence="1">
    <location>
        <begin position="250"/>
        <end position="276"/>
    </location>
</feature>
<reference evidence="3 4" key="2">
    <citation type="journal article" date="2017" name="Sci. Rep.">
        <title>Ant-infecting Ophiocordyceps genomes reveal a high diversity of potential behavioral manipulation genes and a possible major role for enterotoxins.</title>
        <authorList>
            <person name="de Bekker C."/>
            <person name="Ohm R.A."/>
            <person name="Evans H.C."/>
            <person name="Brachmann A."/>
            <person name="Hughes D.P."/>
        </authorList>
    </citation>
    <scope>NUCLEOTIDE SEQUENCE [LARGE SCALE GENOMIC DNA]</scope>
    <source>
        <strain evidence="3 4">SC16a</strain>
    </source>
</reference>
<feature type="region of interest" description="Disordered" evidence="1">
    <location>
        <begin position="246"/>
        <end position="342"/>
    </location>
</feature>
<dbReference type="EMBL" id="LAZP02000025">
    <property type="protein sequence ID" value="PFH62544.1"/>
    <property type="molecule type" value="Genomic_DNA"/>
</dbReference>
<dbReference type="PANTHER" id="PTHR46467:SF1">
    <property type="entry name" value="TETHER CONTAINING UBX DOMAIN FOR GLUT4"/>
    <property type="match status" value="1"/>
</dbReference>
<dbReference type="GO" id="GO:0005634">
    <property type="term" value="C:nucleus"/>
    <property type="evidence" value="ECO:0007669"/>
    <property type="project" value="TreeGrafter"/>
</dbReference>
<dbReference type="InterPro" id="IPR029071">
    <property type="entry name" value="Ubiquitin-like_domsf"/>
</dbReference>
<feature type="domain" description="TUG ubiquitin-like" evidence="2">
    <location>
        <begin position="56"/>
        <end position="118"/>
    </location>
</feature>
<dbReference type="PANTHER" id="PTHR46467">
    <property type="entry name" value="TETHER CONTAINING UBX DOMAIN FOR GLUT4"/>
    <property type="match status" value="1"/>
</dbReference>
<dbReference type="STRING" id="268505.A0A2A9PMU4"/>
<dbReference type="GO" id="GO:0006886">
    <property type="term" value="P:intracellular protein transport"/>
    <property type="evidence" value="ECO:0007669"/>
    <property type="project" value="TreeGrafter"/>
</dbReference>
<evidence type="ECO:0000313" key="3">
    <source>
        <dbReference type="EMBL" id="PFH62544.1"/>
    </source>
</evidence>
<feature type="compositionally biased region" description="Basic and acidic residues" evidence="1">
    <location>
        <begin position="541"/>
        <end position="553"/>
    </location>
</feature>
<dbReference type="InterPro" id="IPR059238">
    <property type="entry name" value="UBX1_UBXN9"/>
</dbReference>
<dbReference type="CDD" id="cd17075">
    <property type="entry name" value="UBX1_UBXN9"/>
    <property type="match status" value="1"/>
</dbReference>
<name>A0A2A9PMU4_OPHUN</name>
<sequence length="566" mass="61692">MKSAQTSLLFYIRLTGEAATPTHLLSDPRQQQIAILILLFTSFSVRAMSAHVVVIAADLRRATVKVSPGTYLVDVLEQGCTKLRLASDKYILKHKQKQVDLSVPFRTSGLMPGAKLELVQKANTPSVVQVALQLPGDAGRLVRKFPADLTLWKMLRQFESGDDKKLNLTARAVARGGKDETGGQLYYETPVLNLMGRELASLTDLQKTLSQLGHNSGNVLARLAFRATDMTLVDALQQMTNFFDEVEEKEGERQQGSKATEQPHETTKSEQPRETSPDNTPQDAAPEQRQDTATTDTCPSPPPSSSSSPSAPAENKASHDQTLATERTTEVAPQDSSPSEDAYRPVAVFLAPTGSTPAAALRPADEDDFTPTVAHAQLHQARLQESSRNKRLLSDKEVADRVAADEARIAAVQSLLVRVRFPDNTSGDWRLGPHHSAAFLYQAVRRVMANRDGPFRLVLPGGKTVIRDADGSADGLVRAYRLSGRVLVNLVWDDAVTNEARKQPFLRPDIVAERAEALHVPEPPPVADESKTTVPVVQPAADKDGGEKRDGGGGKKIPKWLKLGKK</sequence>
<dbReference type="Proteomes" id="UP000037136">
    <property type="component" value="Unassembled WGS sequence"/>
</dbReference>
<dbReference type="SUPFAM" id="SSF54236">
    <property type="entry name" value="Ubiquitin-like"/>
    <property type="match status" value="1"/>
</dbReference>
<dbReference type="GO" id="GO:0005737">
    <property type="term" value="C:cytoplasm"/>
    <property type="evidence" value="ECO:0007669"/>
    <property type="project" value="TreeGrafter"/>
</dbReference>
<evidence type="ECO:0000259" key="2">
    <source>
        <dbReference type="Pfam" id="PF11470"/>
    </source>
</evidence>
<dbReference type="GO" id="GO:0012506">
    <property type="term" value="C:vesicle membrane"/>
    <property type="evidence" value="ECO:0007669"/>
    <property type="project" value="TreeGrafter"/>
</dbReference>
<keyword evidence="4" id="KW-1185">Reference proteome</keyword>
<feature type="region of interest" description="Disordered" evidence="1">
    <location>
        <begin position="520"/>
        <end position="566"/>
    </location>
</feature>
<comment type="caution">
    <text evidence="3">The sequence shown here is derived from an EMBL/GenBank/DDBJ whole genome shotgun (WGS) entry which is preliminary data.</text>
</comment>
<evidence type="ECO:0000313" key="4">
    <source>
        <dbReference type="Proteomes" id="UP000037136"/>
    </source>
</evidence>
<protein>
    <recommendedName>
        <fullName evidence="2">TUG ubiquitin-like domain-containing protein</fullName>
    </recommendedName>
</protein>
<dbReference type="AlphaFoldDB" id="A0A2A9PMU4"/>
<accession>A0A2A9PMU4</accession>
<dbReference type="InterPro" id="IPR021569">
    <property type="entry name" value="TUG-UBL1"/>
</dbReference>
<dbReference type="CDD" id="cd16105">
    <property type="entry name" value="Ubl_ASPSCR1_like"/>
    <property type="match status" value="1"/>
</dbReference>
<reference evidence="3 4" key="1">
    <citation type="journal article" date="2015" name="BMC Genomics">
        <title>Gene expression during zombie ant biting behavior reflects the complexity underlying fungal parasitic behavioral manipulation.</title>
        <authorList>
            <person name="de Bekker C."/>
            <person name="Ohm R.A."/>
            <person name="Loreto R.G."/>
            <person name="Sebastian A."/>
            <person name="Albert I."/>
            <person name="Merrow M."/>
            <person name="Brachmann A."/>
            <person name="Hughes D.P."/>
        </authorList>
    </citation>
    <scope>NUCLEOTIDE SEQUENCE [LARGE SCALE GENOMIC DNA]</scope>
    <source>
        <strain evidence="3 4">SC16a</strain>
    </source>
</reference>
<feature type="compositionally biased region" description="Basic residues" evidence="1">
    <location>
        <begin position="556"/>
        <end position="566"/>
    </location>
</feature>
<evidence type="ECO:0000256" key="1">
    <source>
        <dbReference type="SAM" id="MobiDB-lite"/>
    </source>
</evidence>
<organism evidence="3 4">
    <name type="scientific">Ophiocordyceps unilateralis</name>
    <name type="common">Zombie-ant fungus</name>
    <name type="synonym">Torrubia unilateralis</name>
    <dbReference type="NCBI Taxonomy" id="268505"/>
    <lineage>
        <taxon>Eukaryota</taxon>
        <taxon>Fungi</taxon>
        <taxon>Dikarya</taxon>
        <taxon>Ascomycota</taxon>
        <taxon>Pezizomycotina</taxon>
        <taxon>Sordariomycetes</taxon>
        <taxon>Hypocreomycetidae</taxon>
        <taxon>Hypocreales</taxon>
        <taxon>Ophiocordycipitaceae</taxon>
        <taxon>Ophiocordyceps</taxon>
    </lineage>
</organism>
<proteinExistence type="predicted"/>
<gene>
    <name evidence="3" type="ORF">XA68_13126</name>
</gene>
<dbReference type="OrthoDB" id="440781at2759"/>
<dbReference type="Gene3D" id="3.10.20.90">
    <property type="entry name" value="Phosphatidylinositol 3-kinase Catalytic Subunit, Chain A, domain 1"/>
    <property type="match status" value="1"/>
</dbReference>
<dbReference type="Pfam" id="PF11470">
    <property type="entry name" value="TUG-UBL1"/>
    <property type="match status" value="1"/>
</dbReference>